<sequence>MSLIMSTFTPTPTPNASSSPTPFPVSSASQPPTTITGLSVFWPLFTLALASCLHGLGSSPISPSRYSAKYRYYIRGLPLSGFLDSMCFLYQSIQHGALAVVISRLRQNEAPSIYRLSPLPGRHHPNPSPSLSPGEEEELLDEPLDRCSFETLETMLDLAFDLRIRVFPNASILLAYAKLCTYSGVPWSLTLGTMYLVSWLVLEGGLVVQHFSRRRAKLEEAVMVARALNRPTWRTGKAVVLVGRLVVVGQVIALLTILITGIIHRRDGILVPTHAPSKHFVFPSNPWWMLRPIEMIDIWAREQERKVSKPYKTMDGYRAVLYLVFVIYAHFILMMVIMVIYTDCTWD</sequence>
<name>A0A1Y1Y2C8_9PLEO</name>
<feature type="region of interest" description="Disordered" evidence="1">
    <location>
        <begin position="116"/>
        <end position="137"/>
    </location>
</feature>
<evidence type="ECO:0000256" key="1">
    <source>
        <dbReference type="SAM" id="MobiDB-lite"/>
    </source>
</evidence>
<feature type="transmembrane region" description="Helical" evidence="2">
    <location>
        <begin position="319"/>
        <end position="341"/>
    </location>
</feature>
<feature type="transmembrane region" description="Helical" evidence="2">
    <location>
        <begin position="187"/>
        <end position="208"/>
    </location>
</feature>
<evidence type="ECO:0000313" key="4">
    <source>
        <dbReference type="Proteomes" id="UP000193144"/>
    </source>
</evidence>
<keyword evidence="2" id="KW-1133">Transmembrane helix</keyword>
<keyword evidence="4" id="KW-1185">Reference proteome</keyword>
<reference evidence="3 4" key="1">
    <citation type="submission" date="2016-07" db="EMBL/GenBank/DDBJ databases">
        <title>Pervasive Adenine N6-methylation of Active Genes in Fungi.</title>
        <authorList>
            <consortium name="DOE Joint Genome Institute"/>
            <person name="Mondo S.J."/>
            <person name="Dannebaum R.O."/>
            <person name="Kuo R.C."/>
            <person name="Labutti K."/>
            <person name="Haridas S."/>
            <person name="Kuo A."/>
            <person name="Salamov A."/>
            <person name="Ahrendt S.R."/>
            <person name="Lipzen A."/>
            <person name="Sullivan W."/>
            <person name="Andreopoulos W.B."/>
            <person name="Clum A."/>
            <person name="Lindquist E."/>
            <person name="Daum C."/>
            <person name="Ramamoorthy G.K."/>
            <person name="Gryganskyi A."/>
            <person name="Culley D."/>
            <person name="Magnuson J.K."/>
            <person name="James T.Y."/>
            <person name="O'Malley M.A."/>
            <person name="Stajich J.E."/>
            <person name="Spatafora J.W."/>
            <person name="Visel A."/>
            <person name="Grigoriev I.V."/>
        </authorList>
    </citation>
    <scope>NUCLEOTIDE SEQUENCE [LARGE SCALE GENOMIC DNA]</scope>
    <source>
        <strain evidence="3 4">CBS 115471</strain>
    </source>
</reference>
<feature type="transmembrane region" description="Helical" evidence="2">
    <location>
        <begin position="238"/>
        <end position="263"/>
    </location>
</feature>
<feature type="region of interest" description="Disordered" evidence="1">
    <location>
        <begin position="1"/>
        <end position="28"/>
    </location>
</feature>
<dbReference type="AlphaFoldDB" id="A0A1Y1Y2C8"/>
<feature type="compositionally biased region" description="Low complexity" evidence="1">
    <location>
        <begin position="1"/>
        <end position="20"/>
    </location>
</feature>
<proteinExistence type="predicted"/>
<protein>
    <submittedName>
        <fullName evidence="3">Uncharacterized protein</fullName>
    </submittedName>
</protein>
<keyword evidence="2" id="KW-0472">Membrane</keyword>
<comment type="caution">
    <text evidence="3">The sequence shown here is derived from an EMBL/GenBank/DDBJ whole genome shotgun (WGS) entry which is preliminary data.</text>
</comment>
<dbReference type="OrthoDB" id="5380385at2759"/>
<accession>A0A1Y1Y2C8</accession>
<keyword evidence="2" id="KW-0812">Transmembrane</keyword>
<dbReference type="Proteomes" id="UP000193144">
    <property type="component" value="Unassembled WGS sequence"/>
</dbReference>
<gene>
    <name evidence="3" type="ORF">BCR34DRAFT_620565</name>
</gene>
<organism evidence="3 4">
    <name type="scientific">Clohesyomyces aquaticus</name>
    <dbReference type="NCBI Taxonomy" id="1231657"/>
    <lineage>
        <taxon>Eukaryota</taxon>
        <taxon>Fungi</taxon>
        <taxon>Dikarya</taxon>
        <taxon>Ascomycota</taxon>
        <taxon>Pezizomycotina</taxon>
        <taxon>Dothideomycetes</taxon>
        <taxon>Pleosporomycetidae</taxon>
        <taxon>Pleosporales</taxon>
        <taxon>Lindgomycetaceae</taxon>
        <taxon>Clohesyomyces</taxon>
    </lineage>
</organism>
<dbReference type="EMBL" id="MCFA01000410">
    <property type="protein sequence ID" value="ORX92171.1"/>
    <property type="molecule type" value="Genomic_DNA"/>
</dbReference>
<evidence type="ECO:0000313" key="3">
    <source>
        <dbReference type="EMBL" id="ORX92171.1"/>
    </source>
</evidence>
<evidence type="ECO:0000256" key="2">
    <source>
        <dbReference type="SAM" id="Phobius"/>
    </source>
</evidence>